<organism evidence="4 6">
    <name type="scientific">Methanobrevibacter olleyae</name>
    <dbReference type="NCBI Taxonomy" id="294671"/>
    <lineage>
        <taxon>Archaea</taxon>
        <taxon>Methanobacteriati</taxon>
        <taxon>Methanobacteriota</taxon>
        <taxon>Methanomada group</taxon>
        <taxon>Methanobacteria</taxon>
        <taxon>Methanobacteriales</taxon>
        <taxon>Methanobacteriaceae</taxon>
        <taxon>Methanobrevibacter</taxon>
    </lineage>
</organism>
<name>A0A126R1Q1_METOL</name>
<dbReference type="EMBL" id="CP014265">
    <property type="protein sequence ID" value="AMK15998.1"/>
    <property type="molecule type" value="Genomic_DNA"/>
</dbReference>
<evidence type="ECO:0000313" key="5">
    <source>
        <dbReference type="EMBL" id="SFL17171.1"/>
    </source>
</evidence>
<dbReference type="InterPro" id="IPR001135">
    <property type="entry name" value="NADH_Q_OxRdtase_suD"/>
</dbReference>
<keyword evidence="2" id="KW-0460">Magnesium</keyword>
<dbReference type="Proteomes" id="UP000183442">
    <property type="component" value="Unassembled WGS sequence"/>
</dbReference>
<dbReference type="KEGG" id="mol:YLM1_1441"/>
<dbReference type="AlphaFoldDB" id="A0A126R1Q1"/>
<evidence type="ECO:0000256" key="2">
    <source>
        <dbReference type="PIRSR" id="PIRSR601501-1"/>
    </source>
</evidence>
<feature type="domain" description="NADH-quinone oxidoreductase subunit D" evidence="3">
    <location>
        <begin position="131"/>
        <end position="294"/>
    </location>
</feature>
<accession>A0A126R1Q1</accession>
<dbReference type="InterPro" id="IPR029014">
    <property type="entry name" value="NiFe-Hase_large"/>
</dbReference>
<sequence>MEEKKAKKQEIIETEIQMGTVHPAALEPYRVRFFVEDEIIKDAEITIGVNHRGIERIMEGLPVEKANMLTEKVCGICSNSHTWNSVRTAEKGLGVEVPDRAVYIRVIVGELERLHSHLLYLGHGCETLAHETFSMRVFYIRETVMELLGMIGGNRVQYGCSIIGGVRPRCELDDNRIQRLLDGMDLVEKNVADFADRFIHDSIVSSRITGTGYIPQEQAIKLACSGPTLRATGVKRDLRTDMYEYNNFDYDIITQDTCDVKAQLLMRVYEIFEAIKIIRQAIKGLPEGKITDRSWEMIDTDLIESYIEVPRGTLYHSYAIEDGKVRHSIIRTPSMSNIGAMQYACIDNHITDGQLCIVQCDPCFTCSDRAIEVYDRNNKKLDKSILKSNIH</sequence>
<dbReference type="SUPFAM" id="SSF56762">
    <property type="entry name" value="HydB/Nqo4-like"/>
    <property type="match status" value="1"/>
</dbReference>
<dbReference type="GO" id="GO:0008901">
    <property type="term" value="F:ferredoxin hydrogenase activity"/>
    <property type="evidence" value="ECO:0007669"/>
    <property type="project" value="InterPro"/>
</dbReference>
<dbReference type="InterPro" id="IPR001501">
    <property type="entry name" value="Ni-dep_hyd_lsu"/>
</dbReference>
<evidence type="ECO:0000256" key="1">
    <source>
        <dbReference type="ARBA" id="ARBA00023002"/>
    </source>
</evidence>
<dbReference type="STRING" id="294671.YLM1_1441"/>
<feature type="binding site" evidence="2">
    <location>
        <position position="330"/>
    </location>
    <ligand>
        <name>Mg(2+)</name>
        <dbReference type="ChEBI" id="CHEBI:18420"/>
    </ligand>
</feature>
<dbReference type="InterPro" id="IPR052197">
    <property type="entry name" value="ComplexI_49kDa-like"/>
</dbReference>
<keyword evidence="2" id="KW-0533">Nickel</keyword>
<reference evidence="6" key="2">
    <citation type="submission" date="2016-02" db="EMBL/GenBank/DDBJ databases">
        <title>The draft genome sequence of the rumen methanogen Methanobrevibacter olleyae YLM1.</title>
        <authorList>
            <consortium name="New Zealand Agricultural Greenhouse Gas Research Centre/Pastoral Greenhouse Gas Research Consortium"/>
            <person name="Kelly W.J."/>
            <person name="Li D."/>
            <person name="Lambie S.C."/>
            <person name="Attwood G.T."/>
            <person name="Altermann E."/>
            <person name="Leahy S.C."/>
        </authorList>
    </citation>
    <scope>NUCLEOTIDE SEQUENCE [LARGE SCALE GENOMIC DNA]</scope>
    <source>
        <strain evidence="6">YLM1</strain>
    </source>
</reference>
<evidence type="ECO:0000259" key="3">
    <source>
        <dbReference type="Pfam" id="PF00346"/>
    </source>
</evidence>
<keyword evidence="2" id="KW-0408">Iron</keyword>
<dbReference type="InterPro" id="IPR018194">
    <property type="entry name" value="Ni-dep_hyd_lsu_Ni_BS"/>
</dbReference>
<dbReference type="PANTHER" id="PTHR43485">
    <property type="entry name" value="HYDROGENASE-4 COMPONENT G"/>
    <property type="match status" value="1"/>
</dbReference>
<dbReference type="PROSITE" id="PS00507">
    <property type="entry name" value="NI_HGENASE_L_1"/>
    <property type="match status" value="1"/>
</dbReference>
<keyword evidence="6" id="KW-1185">Reference proteome</keyword>
<protein>
    <submittedName>
        <fullName evidence="4 5">Energy-converting hydrogenase B subunit N</fullName>
    </submittedName>
</protein>
<reference evidence="4 6" key="1">
    <citation type="journal article" date="2016" name="Genome Announc.">
        <title>Draft Genome Sequence of the Rumen Methanogen Methanobrevibacter olleyae YLM1.</title>
        <authorList>
            <person name="Kelly W.J."/>
            <person name="Li D."/>
            <person name="Lambie S.C."/>
            <person name="Cox F."/>
            <person name="Attwood G.T."/>
            <person name="Altermann E."/>
            <person name="Leahy S.C."/>
        </authorList>
    </citation>
    <scope>NUCLEOTIDE SEQUENCE [LARGE SCALE GENOMIC DNA]</scope>
    <source>
        <strain evidence="4 6">YLM1</strain>
    </source>
</reference>
<reference evidence="5" key="3">
    <citation type="submission" date="2016-10" db="EMBL/GenBank/DDBJ databases">
        <authorList>
            <person name="de Groot N.N."/>
        </authorList>
    </citation>
    <scope>NUCLEOTIDE SEQUENCE [LARGE SCALE GENOMIC DNA]</scope>
    <source>
        <strain evidence="5">DSM 16632</strain>
    </source>
</reference>
<dbReference type="OrthoDB" id="43567at2157"/>
<dbReference type="GO" id="GO:0016651">
    <property type="term" value="F:oxidoreductase activity, acting on NAD(P)H"/>
    <property type="evidence" value="ECO:0007669"/>
    <property type="project" value="InterPro"/>
</dbReference>
<keyword evidence="1" id="KW-0560">Oxidoreductase</keyword>
<feature type="binding site" evidence="2">
    <location>
        <position position="363"/>
    </location>
    <ligand>
        <name>Ni(2+)</name>
        <dbReference type="ChEBI" id="CHEBI:49786"/>
    </ligand>
</feature>
<dbReference type="Proteomes" id="UP000066376">
    <property type="component" value="Chromosome"/>
</dbReference>
<dbReference type="GO" id="GO:0051287">
    <property type="term" value="F:NAD binding"/>
    <property type="evidence" value="ECO:0007669"/>
    <property type="project" value="InterPro"/>
</dbReference>
<evidence type="ECO:0000313" key="4">
    <source>
        <dbReference type="EMBL" id="AMK15998.1"/>
    </source>
</evidence>
<gene>
    <name evidence="5" type="ORF">SAMN02910297_00116</name>
    <name evidence="4" type="ORF">YLM1_1441</name>
</gene>
<reference evidence="7" key="4">
    <citation type="submission" date="2016-10" db="EMBL/GenBank/DDBJ databases">
        <authorList>
            <person name="Varghese N."/>
        </authorList>
    </citation>
    <scope>NUCLEOTIDE SEQUENCE [LARGE SCALE GENOMIC DNA]</scope>
    <source>
        <strain evidence="7">DSM 16632</strain>
    </source>
</reference>
<keyword evidence="2" id="KW-0479">Metal-binding</keyword>
<dbReference type="GO" id="GO:0016151">
    <property type="term" value="F:nickel cation binding"/>
    <property type="evidence" value="ECO:0007669"/>
    <property type="project" value="InterPro"/>
</dbReference>
<proteinExistence type="predicted"/>
<dbReference type="PANTHER" id="PTHR43485:SF1">
    <property type="entry name" value="FORMATE HYDROGENLYASE SUBUNIT 5-RELATED"/>
    <property type="match status" value="1"/>
</dbReference>
<feature type="binding site" evidence="2">
    <location>
        <position position="77"/>
    </location>
    <ligand>
        <name>Fe cation</name>
        <dbReference type="ChEBI" id="CHEBI:24875"/>
    </ligand>
</feature>
<dbReference type="GO" id="GO:0048038">
    <property type="term" value="F:quinone binding"/>
    <property type="evidence" value="ECO:0007669"/>
    <property type="project" value="InterPro"/>
</dbReference>
<comment type="cofactor">
    <cofactor evidence="2">
        <name>Fe cation</name>
        <dbReference type="ChEBI" id="CHEBI:24875"/>
    </cofactor>
</comment>
<dbReference type="GeneID" id="28489751"/>
<feature type="binding site" evidence="2">
    <location>
        <position position="366"/>
    </location>
    <ligand>
        <name>Fe cation</name>
        <dbReference type="ChEBI" id="CHEBI:24875"/>
    </ligand>
</feature>
<feature type="binding site" evidence="2">
    <location>
        <position position="74"/>
    </location>
    <ligand>
        <name>Ni(2+)</name>
        <dbReference type="ChEBI" id="CHEBI:49786"/>
    </ligand>
</feature>
<dbReference type="PATRIC" id="fig|294671.3.peg.1502"/>
<feature type="binding site" evidence="2">
    <location>
        <position position="77"/>
    </location>
    <ligand>
        <name>Ni(2+)</name>
        <dbReference type="ChEBI" id="CHEBI:49786"/>
    </ligand>
</feature>
<evidence type="ECO:0000313" key="6">
    <source>
        <dbReference type="Proteomes" id="UP000066376"/>
    </source>
</evidence>
<evidence type="ECO:0000313" key="7">
    <source>
        <dbReference type="Proteomes" id="UP000183442"/>
    </source>
</evidence>
<feature type="binding site" evidence="2">
    <location>
        <position position="55"/>
    </location>
    <ligand>
        <name>Mg(2+)</name>
        <dbReference type="ChEBI" id="CHEBI:18420"/>
    </ligand>
</feature>
<dbReference type="RefSeq" id="WP_067147877.1">
    <property type="nucleotide sequence ID" value="NZ_CP014265.1"/>
</dbReference>
<dbReference type="Pfam" id="PF00374">
    <property type="entry name" value="NiFeSe_Hases"/>
    <property type="match status" value="1"/>
</dbReference>
<comment type="cofactor">
    <cofactor evidence="2">
        <name>Ni(2+)</name>
        <dbReference type="ChEBI" id="CHEBI:49786"/>
    </cofactor>
</comment>
<dbReference type="EMBL" id="FOTL01000001">
    <property type="protein sequence ID" value="SFL17171.1"/>
    <property type="molecule type" value="Genomic_DNA"/>
</dbReference>
<dbReference type="Pfam" id="PF00346">
    <property type="entry name" value="Complex1_49kDa"/>
    <property type="match status" value="1"/>
</dbReference>
<dbReference type="Gene3D" id="1.10.645.10">
    <property type="entry name" value="Cytochrome-c3 Hydrogenase, chain B"/>
    <property type="match status" value="1"/>
</dbReference>